<accession>A0ABX8UU12</accession>
<sequence>MFVSSLHRSPLLANAAPFASSEGFCLVAGQLSVCIGLPAKPARKPPTSVVNRTSEGNQRIMIGSSNDSMNRQTSRKLKSDVA</sequence>
<feature type="compositionally biased region" description="Polar residues" evidence="1">
    <location>
        <begin position="48"/>
        <end position="72"/>
    </location>
</feature>
<evidence type="ECO:0000313" key="2">
    <source>
        <dbReference type="EMBL" id="QYD72482.1"/>
    </source>
</evidence>
<feature type="region of interest" description="Disordered" evidence="1">
    <location>
        <begin position="44"/>
        <end position="82"/>
    </location>
</feature>
<dbReference type="EMBL" id="CP080096">
    <property type="protein sequence ID" value="QYD72482.1"/>
    <property type="molecule type" value="Genomic_DNA"/>
</dbReference>
<dbReference type="RefSeq" id="WP_219801905.1">
    <property type="nucleotide sequence ID" value="NZ_CP080096.1"/>
</dbReference>
<name>A0ABX8UU12_9BURK</name>
<evidence type="ECO:0000313" key="3">
    <source>
        <dbReference type="Proteomes" id="UP000826462"/>
    </source>
</evidence>
<gene>
    <name evidence="2" type="ORF">KZJ38_22425</name>
</gene>
<evidence type="ECO:0008006" key="4">
    <source>
        <dbReference type="Google" id="ProtNLM"/>
    </source>
</evidence>
<protein>
    <recommendedName>
        <fullName evidence="4">Secreted protein</fullName>
    </recommendedName>
</protein>
<organism evidence="2 3">
    <name type="scientific">Paraburkholderia edwinii</name>
    <dbReference type="NCBI Taxonomy" id="2861782"/>
    <lineage>
        <taxon>Bacteria</taxon>
        <taxon>Pseudomonadati</taxon>
        <taxon>Pseudomonadota</taxon>
        <taxon>Betaproteobacteria</taxon>
        <taxon>Burkholderiales</taxon>
        <taxon>Burkholderiaceae</taxon>
        <taxon>Paraburkholderia</taxon>
    </lineage>
</organism>
<evidence type="ECO:0000256" key="1">
    <source>
        <dbReference type="SAM" id="MobiDB-lite"/>
    </source>
</evidence>
<reference evidence="2 3" key="1">
    <citation type="submission" date="2021-07" db="EMBL/GenBank/DDBJ databases">
        <title>Paraburkholderia edwinii protects Aspergillus sp. from phenazines by acting as a toxin sponge.</title>
        <authorList>
            <person name="Dahlstrom K.M."/>
            <person name="Newman D.K."/>
        </authorList>
    </citation>
    <scope>NUCLEOTIDE SEQUENCE [LARGE SCALE GENOMIC DNA]</scope>
    <source>
        <strain evidence="2 3">Pe01</strain>
    </source>
</reference>
<keyword evidence="3" id="KW-1185">Reference proteome</keyword>
<dbReference type="Proteomes" id="UP000826462">
    <property type="component" value="Chromosome 2"/>
</dbReference>
<proteinExistence type="predicted"/>